<dbReference type="EMBL" id="FR872582">
    <property type="protein sequence ID" value="CCB88251.1"/>
    <property type="molecule type" value="Genomic_DNA"/>
</dbReference>
<protein>
    <recommendedName>
        <fullName evidence="3">DUF4143 domain-containing protein</fullName>
    </recommendedName>
</protein>
<dbReference type="Proteomes" id="UP000000496">
    <property type="component" value="Chromosome gsn.131"/>
</dbReference>
<accession>F8L6C1</accession>
<evidence type="ECO:0008006" key="3">
    <source>
        <dbReference type="Google" id="ProtNLM"/>
    </source>
</evidence>
<organism evidence="1 2">
    <name type="scientific">Simkania negevensis (strain ATCC VR-1471 / DSM 27360 / Z)</name>
    <dbReference type="NCBI Taxonomy" id="331113"/>
    <lineage>
        <taxon>Bacteria</taxon>
        <taxon>Pseudomonadati</taxon>
        <taxon>Chlamydiota</taxon>
        <taxon>Chlamydiia</taxon>
        <taxon>Parachlamydiales</taxon>
        <taxon>Simkaniaceae</taxon>
        <taxon>Simkania</taxon>
    </lineage>
</organism>
<gene>
    <name evidence="1" type="ordered locus">SNE_A03740</name>
</gene>
<reference key="1">
    <citation type="journal article" date="2011" name="Mol. Biol. Evol.">
        <title>Unity in variety -- the pan-genome of the Chlamydiae.</title>
        <authorList>
            <person name="Collingro A."/>
            <person name="Tischler P."/>
            <person name="Weinmaier T."/>
            <person name="Penz T."/>
            <person name="Heinz E."/>
            <person name="Brunham R.C."/>
            <person name="Read T.D."/>
            <person name="Bavoil P.M."/>
            <person name="Sachse K."/>
            <person name="Kahane S."/>
            <person name="Friedman M.G."/>
            <person name="Rattei T."/>
            <person name="Myers G.S.A."/>
            <person name="Horn M."/>
        </authorList>
    </citation>
    <scope>NUCLEOTIDE SEQUENCE</scope>
    <source>
        <strain>Z</strain>
    </source>
</reference>
<dbReference type="RefSeq" id="WP_013942718.1">
    <property type="nucleotide sequence ID" value="NC_015713.1"/>
</dbReference>
<proteinExistence type="predicted"/>
<name>F8L6C1_SIMNZ</name>
<evidence type="ECO:0000313" key="1">
    <source>
        <dbReference type="EMBL" id="CCB88251.1"/>
    </source>
</evidence>
<dbReference type="KEGG" id="sng:SNE_A03740"/>
<keyword evidence="2" id="KW-1185">Reference proteome</keyword>
<dbReference type="HOGENOM" id="CLU_2345133_0_0_0"/>
<sequence length="97" mass="11003">MKKSSENTLVSSQSWQSLGLDSQVSPLSHGVEIDLIIDHRKSKELIEIKASETFHPKMVKSIEGLMESGDKGYLLYRGEEVPYLEDIKVLSYEAYLK</sequence>
<evidence type="ECO:0000313" key="2">
    <source>
        <dbReference type="Proteomes" id="UP000000496"/>
    </source>
</evidence>
<reference evidence="1 2" key="2">
    <citation type="journal article" date="2011" name="Mol. Biol. Evol.">
        <title>Unity in variety--the pan-genome of the Chlamydiae.</title>
        <authorList>
            <person name="Collingro A."/>
            <person name="Tischler P."/>
            <person name="Weinmaier T."/>
            <person name="Penz T."/>
            <person name="Heinz E."/>
            <person name="Brunham R.C."/>
            <person name="Read T.D."/>
            <person name="Bavoil P.M."/>
            <person name="Sachse K."/>
            <person name="Kahane S."/>
            <person name="Friedman M.G."/>
            <person name="Rattei T."/>
            <person name="Myers G.S."/>
            <person name="Horn M."/>
        </authorList>
    </citation>
    <scope>NUCLEOTIDE SEQUENCE [LARGE SCALE GENOMIC DNA]</scope>
    <source>
        <strain evidence="2">ATCC VR-1471 / Z</strain>
    </source>
</reference>
<dbReference type="AlphaFoldDB" id="F8L6C1"/>